<feature type="active site" evidence="4">
    <location>
        <position position="256"/>
    </location>
</feature>
<dbReference type="CDD" id="cd07099">
    <property type="entry name" value="ALDH_DDALDH"/>
    <property type="match status" value="1"/>
</dbReference>
<dbReference type="InterPro" id="IPR016161">
    <property type="entry name" value="Ald_DH/histidinol_DH"/>
</dbReference>
<evidence type="ECO:0000256" key="4">
    <source>
        <dbReference type="PROSITE-ProRule" id="PRU10007"/>
    </source>
</evidence>
<evidence type="ECO:0000313" key="9">
    <source>
        <dbReference type="Proteomes" id="UP001501676"/>
    </source>
</evidence>
<dbReference type="Pfam" id="PF00171">
    <property type="entry name" value="Aldedh"/>
    <property type="match status" value="1"/>
</dbReference>
<feature type="compositionally biased region" description="Acidic residues" evidence="6">
    <location>
        <begin position="9"/>
        <end position="18"/>
    </location>
</feature>
<comment type="similarity">
    <text evidence="1 3 5">Belongs to the aldehyde dehydrogenase family.</text>
</comment>
<proteinExistence type="inferred from homology"/>
<evidence type="ECO:0000256" key="2">
    <source>
        <dbReference type="ARBA" id="ARBA00023002"/>
    </source>
</evidence>
<accession>A0ABP6T5N8</accession>
<dbReference type="PIRSF" id="PIRSF036492">
    <property type="entry name" value="ALDH"/>
    <property type="match status" value="1"/>
</dbReference>
<dbReference type="InterPro" id="IPR012394">
    <property type="entry name" value="Aldehyde_DH_NAD(P)"/>
</dbReference>
<evidence type="ECO:0000313" key="8">
    <source>
        <dbReference type="EMBL" id="GAA3392867.1"/>
    </source>
</evidence>
<evidence type="ECO:0000256" key="1">
    <source>
        <dbReference type="ARBA" id="ARBA00009986"/>
    </source>
</evidence>
<dbReference type="Gene3D" id="3.40.605.10">
    <property type="entry name" value="Aldehyde Dehydrogenase, Chain A, domain 1"/>
    <property type="match status" value="1"/>
</dbReference>
<dbReference type="EMBL" id="BAAAYN010000040">
    <property type="protein sequence ID" value="GAA3392867.1"/>
    <property type="molecule type" value="Genomic_DNA"/>
</dbReference>
<reference evidence="9" key="1">
    <citation type="journal article" date="2019" name="Int. J. Syst. Evol. Microbiol.">
        <title>The Global Catalogue of Microorganisms (GCM) 10K type strain sequencing project: providing services to taxonomists for standard genome sequencing and annotation.</title>
        <authorList>
            <consortium name="The Broad Institute Genomics Platform"/>
            <consortium name="The Broad Institute Genome Sequencing Center for Infectious Disease"/>
            <person name="Wu L."/>
            <person name="Ma J."/>
        </authorList>
    </citation>
    <scope>NUCLEOTIDE SEQUENCE [LARGE SCALE GENOMIC DNA]</scope>
    <source>
        <strain evidence="9">JCM 9458</strain>
    </source>
</reference>
<evidence type="ECO:0000256" key="6">
    <source>
        <dbReference type="SAM" id="MobiDB-lite"/>
    </source>
</evidence>
<dbReference type="PROSITE" id="PS00687">
    <property type="entry name" value="ALDEHYDE_DEHYDR_GLU"/>
    <property type="match status" value="1"/>
</dbReference>
<dbReference type="InterPro" id="IPR016163">
    <property type="entry name" value="Ald_DH_C"/>
</dbReference>
<feature type="domain" description="Aldehyde dehydrogenase" evidence="7">
    <location>
        <begin position="28"/>
        <end position="474"/>
    </location>
</feature>
<organism evidence="8 9">
    <name type="scientific">Cryptosporangium minutisporangium</name>
    <dbReference type="NCBI Taxonomy" id="113569"/>
    <lineage>
        <taxon>Bacteria</taxon>
        <taxon>Bacillati</taxon>
        <taxon>Actinomycetota</taxon>
        <taxon>Actinomycetes</taxon>
        <taxon>Cryptosporangiales</taxon>
        <taxon>Cryptosporangiaceae</taxon>
        <taxon>Cryptosporangium</taxon>
    </lineage>
</organism>
<dbReference type="PANTHER" id="PTHR11699">
    <property type="entry name" value="ALDEHYDE DEHYDROGENASE-RELATED"/>
    <property type="match status" value="1"/>
</dbReference>
<dbReference type="Proteomes" id="UP001501676">
    <property type="component" value="Unassembled WGS sequence"/>
</dbReference>
<dbReference type="InterPro" id="IPR015590">
    <property type="entry name" value="Aldehyde_DH_dom"/>
</dbReference>
<evidence type="ECO:0000256" key="3">
    <source>
        <dbReference type="PIRNR" id="PIRNR036492"/>
    </source>
</evidence>
<evidence type="ECO:0000259" key="7">
    <source>
        <dbReference type="Pfam" id="PF00171"/>
    </source>
</evidence>
<keyword evidence="9" id="KW-1185">Reference proteome</keyword>
<sequence>MAPSRPDLDDTGLDDPDPVPDRFATPTTLSRRSPATGEIVGEYPIAGETEVGAAVERARTAATWWAALPADRRRTHLLAWKRGLARGADDLAALIRAETGKPLTDAGLEVMLAVEHLDWAARNAHRVLRPRTVRSGVLAANQRGVLGYRPLGVVGVIGPWNYPVYTPLGSVSYALAAGNAVVFKPSEYTPGVAQWLAERFVAAVGEPVLQVVTGDGGTGAALCRAGVDKIAFTGSTATAKTVMAACAETLTPLVVEAGGKDAMIVAADADVDAAAAAAVFGGMGNAGQTCAGVERVYVERPVYSAFVDAVRARAEALRPGAGDEADYGPLTMPRQADVIAGHVADALARGGRPVVGGADAVRPPYVDPVVLTDVPEDSSAVTEETFGPVLVINPVDDLDDAVRRANASTLGLAGSVFTKDTRRGAAIAARLRTGAASVNSVLGFAAIPALPFGGVGDSGFGRIHGADGLREFSRAGALTVQRFPAPLDLMRFDRSPRAVAMAWRVFRLRHAR</sequence>
<keyword evidence="2 3" id="KW-0560">Oxidoreductase</keyword>
<dbReference type="Gene3D" id="3.40.309.10">
    <property type="entry name" value="Aldehyde Dehydrogenase, Chain A, domain 2"/>
    <property type="match status" value="1"/>
</dbReference>
<feature type="region of interest" description="Disordered" evidence="6">
    <location>
        <begin position="1"/>
        <end position="36"/>
    </location>
</feature>
<protein>
    <recommendedName>
        <fullName evidence="3">Aldehyde dehydrogenase</fullName>
    </recommendedName>
</protein>
<dbReference type="SUPFAM" id="SSF53720">
    <property type="entry name" value="ALDH-like"/>
    <property type="match status" value="1"/>
</dbReference>
<name>A0ABP6T5N8_9ACTN</name>
<gene>
    <name evidence="8" type="ORF">GCM10020369_56170</name>
</gene>
<evidence type="ECO:0000256" key="5">
    <source>
        <dbReference type="RuleBase" id="RU003345"/>
    </source>
</evidence>
<dbReference type="InterPro" id="IPR016162">
    <property type="entry name" value="Ald_DH_N"/>
</dbReference>
<comment type="caution">
    <text evidence="8">The sequence shown here is derived from an EMBL/GenBank/DDBJ whole genome shotgun (WGS) entry which is preliminary data.</text>
</comment>
<dbReference type="InterPro" id="IPR029510">
    <property type="entry name" value="Ald_DH_CS_GLU"/>
</dbReference>
<dbReference type="RefSeq" id="WP_345731240.1">
    <property type="nucleotide sequence ID" value="NZ_BAAAYN010000040.1"/>
</dbReference>